<keyword evidence="4 5" id="KW-0720">Serine protease</keyword>
<sequence length="1027" mass="109807">MMTKKKQPTIASSISMQQRSQSLVPEPVHAAQAYSAVRAAGREASPARPRRSFARIALHAPLAALLLWSALAGGQGPASASAAPAGDEPAAAASQSWLIKWRDPALAKPLPGTRVLRRLAQPAAVGAVDVVRPEDNRADTSAWLLRLQQTPEIEYVEPLSQVELLGSASPLQLSPLTAPSPLSSPSSMSLPSLSKLSSSTPPSNDPKLPLQHHLDQIGAKKAWSTVHDQTALTIAVIDTGVDLDHPDLKDNLIPGTNLVSPGKPPEDDNGHGTSVAGVLAGEGNNGAGIAGILWHARIMPIKALDSDGFGDEERLGKAIVYAVDHGARVVVLSVGLYRYSLYLKDIAAYAESKGALLVAASGNDGMTLGSKADVKFPAAYPTVVAVAGADPEGHPEPRSNTGPEIDLAAPWHVYTTAIGGGYKEEEGTSMAAPQAAAAAALVWAVHPDYKPYQIRALLRQSALDIGKPGFDPASGYGLLQIDKAVTAKLATDSFEPNNSKGAARIFPLGKRIAAELAGGADQDWYSIDAPYDGVLSIQLQGLVGAGESMPTVRMTHDGDTSPQGTKDAKLGNQTVQWNVKKGRNYFELHLFNKTLTKHLPYLLTSTFESSPDAYEMNDKQYQAFTLSPRSQQITGNFHQTGDLDWYAVHFDTGGTVKLTMSVDSARIDPAIGFQRQGDALQETDEKGDGETETTRSFNVTPGQYYIRVRNSMSSQASATAAEYHLKLQVISKLTDPNEPNDKTYEATGVSPGSNYWGVVGTSSDIDWYQLRLDSTSITTLQLSGIPSGIRMKAEVYDKKQKLLMQLQSAPNAQSLMKELKLGEGVFYIKVTASASFDRQYYGLRVSTDKLVAGFRDIEGTWAADSIEALSSLGVVGGSGSYRFYPDRSITRAEAISMLVRAKKPKTGGSAQFLDVPRSHWAYEPIISAASAGWVGGYPGGLFGPNQEIDREEMAVILLRAFGLNSVRPVNAPFGDVAADRWSAPAIQSMKQKGVLGGYEDGSFNPEGSASRAEFATVLLRMMHLTKT</sequence>
<feature type="compositionally biased region" description="Polar residues" evidence="7">
    <location>
        <begin position="9"/>
        <end position="23"/>
    </location>
</feature>
<comment type="caution">
    <text evidence="9">The sequence shown here is derived from an EMBL/GenBank/DDBJ whole genome shotgun (WGS) entry which is preliminary data.</text>
</comment>
<dbReference type="AlphaFoldDB" id="A0A3D9SC47"/>
<feature type="active site" description="Charge relay system" evidence="5">
    <location>
        <position position="238"/>
    </location>
</feature>
<evidence type="ECO:0000256" key="5">
    <source>
        <dbReference type="PROSITE-ProRule" id="PRU01240"/>
    </source>
</evidence>
<dbReference type="InterPro" id="IPR036852">
    <property type="entry name" value="Peptidase_S8/S53_dom_sf"/>
</dbReference>
<feature type="active site" description="Charge relay system" evidence="5">
    <location>
        <position position="429"/>
    </location>
</feature>
<proteinExistence type="inferred from homology"/>
<dbReference type="InterPro" id="IPR022398">
    <property type="entry name" value="Peptidase_S8_His-AS"/>
</dbReference>
<feature type="domain" description="SLH" evidence="8">
    <location>
        <begin position="972"/>
        <end position="1027"/>
    </location>
</feature>
<keyword evidence="2 5" id="KW-0645">Protease</keyword>
<dbReference type="PANTHER" id="PTHR43399:SF4">
    <property type="entry name" value="CELL WALL-ASSOCIATED PROTEASE"/>
    <property type="match status" value="1"/>
</dbReference>
<dbReference type="InterPro" id="IPR023827">
    <property type="entry name" value="Peptidase_S8_Asp-AS"/>
</dbReference>
<feature type="active site" description="Charge relay system" evidence="5">
    <location>
        <position position="271"/>
    </location>
</feature>
<dbReference type="PROSITE" id="PS00136">
    <property type="entry name" value="SUBTILASE_ASP"/>
    <property type="match status" value="1"/>
</dbReference>
<dbReference type="Pfam" id="PF00082">
    <property type="entry name" value="Peptidase_S8"/>
    <property type="match status" value="1"/>
</dbReference>
<keyword evidence="10" id="KW-1185">Reference proteome</keyword>
<dbReference type="Proteomes" id="UP000256304">
    <property type="component" value="Unassembled WGS sequence"/>
</dbReference>
<evidence type="ECO:0000256" key="3">
    <source>
        <dbReference type="ARBA" id="ARBA00022801"/>
    </source>
</evidence>
<dbReference type="InterPro" id="IPR000209">
    <property type="entry name" value="Peptidase_S8/S53_dom"/>
</dbReference>
<dbReference type="GO" id="GO:0006508">
    <property type="term" value="P:proteolysis"/>
    <property type="evidence" value="ECO:0007669"/>
    <property type="project" value="UniProtKB-KW"/>
</dbReference>
<evidence type="ECO:0000256" key="6">
    <source>
        <dbReference type="RuleBase" id="RU003355"/>
    </source>
</evidence>
<dbReference type="SUPFAM" id="SSF52743">
    <property type="entry name" value="Subtilisin-like"/>
    <property type="match status" value="1"/>
</dbReference>
<dbReference type="RefSeq" id="WP_245995869.1">
    <property type="nucleotide sequence ID" value="NZ_QTTN01000005.1"/>
</dbReference>
<dbReference type="PANTHER" id="PTHR43399">
    <property type="entry name" value="SUBTILISIN-RELATED"/>
    <property type="match status" value="1"/>
</dbReference>
<dbReference type="PROSITE" id="PS51892">
    <property type="entry name" value="SUBTILASE"/>
    <property type="match status" value="1"/>
</dbReference>
<dbReference type="GO" id="GO:0004252">
    <property type="term" value="F:serine-type endopeptidase activity"/>
    <property type="evidence" value="ECO:0007669"/>
    <property type="project" value="UniProtKB-UniRule"/>
</dbReference>
<dbReference type="InterPro" id="IPR023828">
    <property type="entry name" value="Peptidase_S8_Ser-AS"/>
</dbReference>
<reference evidence="9 10" key="1">
    <citation type="submission" date="2018-08" db="EMBL/GenBank/DDBJ databases">
        <title>Genomic Encyclopedia of Type Strains, Phase III (KMG-III): the genomes of soil and plant-associated and newly described type strains.</title>
        <authorList>
            <person name="Whitman W."/>
        </authorList>
    </citation>
    <scope>NUCLEOTIDE SEQUENCE [LARGE SCALE GENOMIC DNA]</scope>
    <source>
        <strain evidence="9 10">CGMCC 1.10966</strain>
    </source>
</reference>
<feature type="compositionally biased region" description="Low complexity" evidence="7">
    <location>
        <begin position="176"/>
        <end position="202"/>
    </location>
</feature>
<dbReference type="PROSITE" id="PS00138">
    <property type="entry name" value="SUBTILASE_SER"/>
    <property type="match status" value="1"/>
</dbReference>
<evidence type="ECO:0000256" key="4">
    <source>
        <dbReference type="ARBA" id="ARBA00022825"/>
    </source>
</evidence>
<evidence type="ECO:0000259" key="8">
    <source>
        <dbReference type="PROSITE" id="PS51272"/>
    </source>
</evidence>
<evidence type="ECO:0000313" key="9">
    <source>
        <dbReference type="EMBL" id="REE91467.1"/>
    </source>
</evidence>
<dbReference type="InterPro" id="IPR001119">
    <property type="entry name" value="SLH_dom"/>
</dbReference>
<feature type="compositionally biased region" description="Basic and acidic residues" evidence="7">
    <location>
        <begin position="683"/>
        <end position="693"/>
    </location>
</feature>
<dbReference type="PROSITE" id="PS51272">
    <property type="entry name" value="SLH"/>
    <property type="match status" value="3"/>
</dbReference>
<keyword evidence="3 5" id="KW-0378">Hydrolase</keyword>
<protein>
    <submittedName>
        <fullName evidence="9">Subtilisin family serine protease</fullName>
    </submittedName>
</protein>
<dbReference type="SUPFAM" id="SSF89260">
    <property type="entry name" value="Collagen-binding domain"/>
    <property type="match status" value="1"/>
</dbReference>
<feature type="region of interest" description="Disordered" evidence="7">
    <location>
        <begin position="176"/>
        <end position="210"/>
    </location>
</feature>
<dbReference type="Pfam" id="PF00395">
    <property type="entry name" value="SLH"/>
    <property type="match status" value="3"/>
</dbReference>
<organism evidence="9 10">
    <name type="scientific">Paenibacillus taihuensis</name>
    <dbReference type="NCBI Taxonomy" id="1156355"/>
    <lineage>
        <taxon>Bacteria</taxon>
        <taxon>Bacillati</taxon>
        <taxon>Bacillota</taxon>
        <taxon>Bacilli</taxon>
        <taxon>Bacillales</taxon>
        <taxon>Paenibacillaceae</taxon>
        <taxon>Paenibacillus</taxon>
    </lineage>
</organism>
<evidence type="ECO:0000256" key="2">
    <source>
        <dbReference type="ARBA" id="ARBA00022670"/>
    </source>
</evidence>
<dbReference type="EMBL" id="QTTN01000005">
    <property type="protein sequence ID" value="REE91467.1"/>
    <property type="molecule type" value="Genomic_DNA"/>
</dbReference>
<evidence type="ECO:0000313" key="10">
    <source>
        <dbReference type="Proteomes" id="UP000256304"/>
    </source>
</evidence>
<dbReference type="InterPro" id="IPR051048">
    <property type="entry name" value="Peptidase_S8/S53_subtilisin"/>
</dbReference>
<dbReference type="PROSITE" id="PS00137">
    <property type="entry name" value="SUBTILASE_HIS"/>
    <property type="match status" value="1"/>
</dbReference>
<evidence type="ECO:0000256" key="7">
    <source>
        <dbReference type="SAM" id="MobiDB-lite"/>
    </source>
</evidence>
<evidence type="ECO:0000256" key="1">
    <source>
        <dbReference type="ARBA" id="ARBA00011073"/>
    </source>
</evidence>
<feature type="domain" description="SLH" evidence="8">
    <location>
        <begin position="908"/>
        <end position="971"/>
    </location>
</feature>
<feature type="region of interest" description="Disordered" evidence="7">
    <location>
        <begin position="677"/>
        <end position="696"/>
    </location>
</feature>
<comment type="similarity">
    <text evidence="1 5 6">Belongs to the peptidase S8 family.</text>
</comment>
<dbReference type="Gene3D" id="2.60.120.380">
    <property type="match status" value="3"/>
</dbReference>
<feature type="region of interest" description="Disordered" evidence="7">
    <location>
        <begin position="1"/>
        <end position="27"/>
    </location>
</feature>
<name>A0A3D9SC47_9BACL</name>
<feature type="domain" description="SLH" evidence="8">
    <location>
        <begin position="849"/>
        <end position="907"/>
    </location>
</feature>
<gene>
    <name evidence="9" type="ORF">A8990_105173</name>
</gene>
<dbReference type="Gene3D" id="3.40.50.200">
    <property type="entry name" value="Peptidase S8/S53 domain"/>
    <property type="match status" value="1"/>
</dbReference>
<dbReference type="PRINTS" id="PR00723">
    <property type="entry name" value="SUBTILISIN"/>
</dbReference>
<accession>A0A3D9SC47</accession>
<dbReference type="InterPro" id="IPR015500">
    <property type="entry name" value="Peptidase_S8_subtilisin-rel"/>
</dbReference>